<evidence type="ECO:0000256" key="4">
    <source>
        <dbReference type="ARBA" id="ARBA00022912"/>
    </source>
</evidence>
<sequence>MNGEFRILLVCTANICRSAMAEVITRAMLAGTGLPAATGSAGVHALTGHPMAPHALATLARLGLDGRAHRARQLDPDLVRSADLLLTMEAGHAAVAVGLDPAAARKTFTLPEFAALAAGTGQRRYRSDTAERARAIVESAAGRRGRQPAPDVLDPYGGPPEGYDTCAKTLGESLSHALGALLGPR</sequence>
<evidence type="ECO:0000313" key="7">
    <source>
        <dbReference type="EMBL" id="TDD04962.1"/>
    </source>
</evidence>
<accession>A0A4R4VHM4</accession>
<dbReference type="PANTHER" id="PTHR11717">
    <property type="entry name" value="LOW MOLECULAR WEIGHT PROTEIN TYROSINE PHOSPHATASE"/>
    <property type="match status" value="1"/>
</dbReference>
<protein>
    <recommendedName>
        <fullName evidence="2">protein-tyrosine-phosphatase</fullName>
        <ecNumber evidence="2">3.1.3.48</ecNumber>
    </recommendedName>
</protein>
<dbReference type="InterPro" id="IPR023485">
    <property type="entry name" value="Ptyr_pPase"/>
</dbReference>
<proteinExistence type="inferred from homology"/>
<dbReference type="PANTHER" id="PTHR11717:SF7">
    <property type="entry name" value="LOW MOLECULAR WEIGHT PHOSPHOTYROSINE PROTEIN PHOSPHATASE"/>
    <property type="match status" value="1"/>
</dbReference>
<dbReference type="PRINTS" id="PR00719">
    <property type="entry name" value="LMWPTPASE"/>
</dbReference>
<dbReference type="AlphaFoldDB" id="A0A4R4VHM4"/>
<dbReference type="Gene3D" id="3.40.50.2300">
    <property type="match status" value="1"/>
</dbReference>
<feature type="active site" evidence="5">
    <location>
        <position position="17"/>
    </location>
</feature>
<keyword evidence="3" id="KW-0378">Hydrolase</keyword>
<keyword evidence="8" id="KW-1185">Reference proteome</keyword>
<reference evidence="7 8" key="1">
    <citation type="submission" date="2019-03" db="EMBL/GenBank/DDBJ databases">
        <title>Draft genome sequences of novel Actinobacteria.</title>
        <authorList>
            <person name="Sahin N."/>
            <person name="Ay H."/>
            <person name="Saygin H."/>
        </authorList>
    </citation>
    <scope>NUCLEOTIDE SEQUENCE [LARGE SCALE GENOMIC DNA]</scope>
    <source>
        <strain evidence="7 8">KC310</strain>
    </source>
</reference>
<dbReference type="InterPro" id="IPR050438">
    <property type="entry name" value="LMW_PTPase"/>
</dbReference>
<organism evidence="7 8">
    <name type="scientific">Nonomuraea deserti</name>
    <dbReference type="NCBI Taxonomy" id="1848322"/>
    <lineage>
        <taxon>Bacteria</taxon>
        <taxon>Bacillati</taxon>
        <taxon>Actinomycetota</taxon>
        <taxon>Actinomycetes</taxon>
        <taxon>Streptosporangiales</taxon>
        <taxon>Streptosporangiaceae</taxon>
        <taxon>Nonomuraea</taxon>
    </lineage>
</organism>
<dbReference type="SUPFAM" id="SSF52788">
    <property type="entry name" value="Phosphotyrosine protein phosphatases I"/>
    <property type="match status" value="1"/>
</dbReference>
<dbReference type="Pfam" id="PF01451">
    <property type="entry name" value="LMWPc"/>
    <property type="match status" value="1"/>
</dbReference>
<feature type="active site" description="Nucleophile" evidence="5">
    <location>
        <position position="11"/>
    </location>
</feature>
<dbReference type="InterPro" id="IPR036196">
    <property type="entry name" value="Ptyr_pPase_sf"/>
</dbReference>
<dbReference type="GO" id="GO:0004725">
    <property type="term" value="F:protein tyrosine phosphatase activity"/>
    <property type="evidence" value="ECO:0007669"/>
    <property type="project" value="UniProtKB-EC"/>
</dbReference>
<evidence type="ECO:0000313" key="8">
    <source>
        <dbReference type="Proteomes" id="UP000295258"/>
    </source>
</evidence>
<evidence type="ECO:0000259" key="6">
    <source>
        <dbReference type="SMART" id="SM00226"/>
    </source>
</evidence>
<evidence type="ECO:0000256" key="3">
    <source>
        <dbReference type="ARBA" id="ARBA00022801"/>
    </source>
</evidence>
<dbReference type="Proteomes" id="UP000295258">
    <property type="component" value="Unassembled WGS sequence"/>
</dbReference>
<dbReference type="EMBL" id="SMKO01000042">
    <property type="protein sequence ID" value="TDD04962.1"/>
    <property type="molecule type" value="Genomic_DNA"/>
</dbReference>
<comment type="caution">
    <text evidence="7">The sequence shown here is derived from an EMBL/GenBank/DDBJ whole genome shotgun (WGS) entry which is preliminary data.</text>
</comment>
<evidence type="ECO:0000256" key="1">
    <source>
        <dbReference type="ARBA" id="ARBA00011063"/>
    </source>
</evidence>
<dbReference type="InterPro" id="IPR017867">
    <property type="entry name" value="Tyr_phospatase_low_mol_wt"/>
</dbReference>
<gene>
    <name evidence="7" type="ORF">E1292_18005</name>
</gene>
<name>A0A4R4VHM4_9ACTN</name>
<keyword evidence="4" id="KW-0904">Protein phosphatase</keyword>
<feature type="domain" description="Phosphotyrosine protein phosphatase I" evidence="6">
    <location>
        <begin position="5"/>
        <end position="184"/>
    </location>
</feature>
<evidence type="ECO:0000256" key="2">
    <source>
        <dbReference type="ARBA" id="ARBA00013064"/>
    </source>
</evidence>
<dbReference type="RefSeq" id="WP_132596368.1">
    <property type="nucleotide sequence ID" value="NZ_SMKO01000042.1"/>
</dbReference>
<dbReference type="EC" id="3.1.3.48" evidence="2"/>
<comment type="similarity">
    <text evidence="1">Belongs to the low molecular weight phosphotyrosine protein phosphatase family.</text>
</comment>
<evidence type="ECO:0000256" key="5">
    <source>
        <dbReference type="PIRSR" id="PIRSR617867-1"/>
    </source>
</evidence>
<dbReference type="SMART" id="SM00226">
    <property type="entry name" value="LMWPc"/>
    <property type="match status" value="1"/>
</dbReference>